<dbReference type="eggNOG" id="COG1105">
    <property type="taxonomic scope" value="Bacteria"/>
</dbReference>
<dbReference type="GO" id="GO:0005524">
    <property type="term" value="F:ATP binding"/>
    <property type="evidence" value="ECO:0007669"/>
    <property type="project" value="UniProtKB-KW"/>
</dbReference>
<dbReference type="GO" id="GO:0005829">
    <property type="term" value="C:cytosol"/>
    <property type="evidence" value="ECO:0007669"/>
    <property type="project" value="TreeGrafter"/>
</dbReference>
<evidence type="ECO:0000256" key="1">
    <source>
        <dbReference type="ARBA" id="ARBA00010688"/>
    </source>
</evidence>
<evidence type="ECO:0000256" key="3">
    <source>
        <dbReference type="ARBA" id="ARBA00022741"/>
    </source>
</evidence>
<name>A3K2S7_SAGS3</name>
<dbReference type="NCBIfam" id="TIGR03168">
    <property type="entry name" value="1-PFK"/>
    <property type="match status" value="1"/>
</dbReference>
<dbReference type="Gene3D" id="3.40.1190.20">
    <property type="match status" value="1"/>
</dbReference>
<dbReference type="CDD" id="cd01164">
    <property type="entry name" value="FruK_PfkB_like"/>
    <property type="match status" value="1"/>
</dbReference>
<accession>A3K2S7</accession>
<evidence type="ECO:0000256" key="2">
    <source>
        <dbReference type="ARBA" id="ARBA00022679"/>
    </source>
</evidence>
<proteinExistence type="inferred from homology"/>
<comment type="similarity">
    <text evidence="1 6">Belongs to the carbohydrate kinase PfkB family.</text>
</comment>
<evidence type="ECO:0000259" key="7">
    <source>
        <dbReference type="Pfam" id="PF00294"/>
    </source>
</evidence>
<sequence>MVAANERLSMSQVLTVTLNPALDLATSALTVKPGLKLRCTEPTVEPGGGGVNVARAITQLGGKARALVALSGPTGAALERELHARHLDVLRIEGPGETRQSFAVTDATSSDQYRFVLPGPAWSTAQLDAMLDTIDAQCEPDAFVVLSGSMPPGAAPGFVTRACIHLGTRRVILDTSGEHLEHQATAPQPAPYVLRMDSAEAKALSGQGLETRAESVGFAEDLRKRGVAEIVIIARGKDGSVMAGPDGLWHTSAANDVVVSAIGAGDSFVGGFTMALAQGHPAPEALRRGAAAAAAAVMSPGTQLCLPGDYELLLPRTSLTRF</sequence>
<dbReference type="InterPro" id="IPR017583">
    <property type="entry name" value="Tagatose/fructose_Pkinase"/>
</dbReference>
<dbReference type="PANTHER" id="PTHR46566:SF2">
    <property type="entry name" value="ATP-DEPENDENT 6-PHOSPHOFRUCTOKINASE ISOZYME 2"/>
    <property type="match status" value="1"/>
</dbReference>
<dbReference type="PIRSF" id="PIRSF000535">
    <property type="entry name" value="1PFK/6PFK/LacC"/>
    <property type="match status" value="1"/>
</dbReference>
<evidence type="ECO:0000313" key="8">
    <source>
        <dbReference type="EMBL" id="EBA08486.1"/>
    </source>
</evidence>
<keyword evidence="5" id="KW-0067">ATP-binding</keyword>
<keyword evidence="3" id="KW-0547">Nucleotide-binding</keyword>
<evidence type="ECO:0000313" key="9">
    <source>
        <dbReference type="Proteomes" id="UP000005713"/>
    </source>
</evidence>
<feature type="domain" description="Carbohydrate kinase PfkB" evidence="7">
    <location>
        <begin position="29"/>
        <end position="307"/>
    </location>
</feature>
<dbReference type="Pfam" id="PF00294">
    <property type="entry name" value="PfkB"/>
    <property type="match status" value="1"/>
</dbReference>
<dbReference type="SUPFAM" id="SSF53613">
    <property type="entry name" value="Ribokinase-like"/>
    <property type="match status" value="1"/>
</dbReference>
<gene>
    <name evidence="8" type="ORF">SSE37_16778</name>
</gene>
<dbReference type="InterPro" id="IPR029056">
    <property type="entry name" value="Ribokinase-like"/>
</dbReference>
<dbReference type="InterPro" id="IPR011611">
    <property type="entry name" value="PfkB_dom"/>
</dbReference>
<evidence type="ECO:0000256" key="6">
    <source>
        <dbReference type="PIRNR" id="PIRNR000535"/>
    </source>
</evidence>
<protein>
    <recommendedName>
        <fullName evidence="6">Phosphofructokinase</fullName>
    </recommendedName>
</protein>
<dbReference type="GO" id="GO:0003872">
    <property type="term" value="F:6-phosphofructokinase activity"/>
    <property type="evidence" value="ECO:0007669"/>
    <property type="project" value="TreeGrafter"/>
</dbReference>
<comment type="caution">
    <text evidence="8">The sequence shown here is derived from an EMBL/GenBank/DDBJ whole genome shotgun (WGS) entry which is preliminary data.</text>
</comment>
<organism evidence="8 9">
    <name type="scientific">Sagittula stellata (strain ATCC 700073 / DSM 11524 / E-37)</name>
    <dbReference type="NCBI Taxonomy" id="388399"/>
    <lineage>
        <taxon>Bacteria</taxon>
        <taxon>Pseudomonadati</taxon>
        <taxon>Pseudomonadota</taxon>
        <taxon>Alphaproteobacteria</taxon>
        <taxon>Rhodobacterales</taxon>
        <taxon>Roseobacteraceae</taxon>
        <taxon>Sagittula</taxon>
    </lineage>
</organism>
<dbReference type="AlphaFoldDB" id="A3K2S7"/>
<reference evidence="8 9" key="1">
    <citation type="submission" date="2006-06" db="EMBL/GenBank/DDBJ databases">
        <authorList>
            <person name="Moran M.A."/>
            <person name="Ferriera S."/>
            <person name="Johnson J."/>
            <person name="Kravitz S."/>
            <person name="Beeson K."/>
            <person name="Sutton G."/>
            <person name="Rogers Y.-H."/>
            <person name="Friedman R."/>
            <person name="Frazier M."/>
            <person name="Venter J.C."/>
        </authorList>
    </citation>
    <scope>NUCLEOTIDE SEQUENCE [LARGE SCALE GENOMIC DNA]</scope>
    <source>
        <strain evidence="8 9">E-37</strain>
    </source>
</reference>
<dbReference type="PANTHER" id="PTHR46566">
    <property type="entry name" value="1-PHOSPHOFRUCTOKINASE-RELATED"/>
    <property type="match status" value="1"/>
</dbReference>
<keyword evidence="4 8" id="KW-0418">Kinase</keyword>
<keyword evidence="9" id="KW-1185">Reference proteome</keyword>
<evidence type="ECO:0000256" key="5">
    <source>
        <dbReference type="ARBA" id="ARBA00022840"/>
    </source>
</evidence>
<dbReference type="Proteomes" id="UP000005713">
    <property type="component" value="Unassembled WGS sequence"/>
</dbReference>
<evidence type="ECO:0000256" key="4">
    <source>
        <dbReference type="ARBA" id="ARBA00022777"/>
    </source>
</evidence>
<keyword evidence="2 6" id="KW-0808">Transferase</keyword>
<dbReference type="EMBL" id="AAYA01000005">
    <property type="protein sequence ID" value="EBA08486.1"/>
    <property type="molecule type" value="Genomic_DNA"/>
</dbReference>